<reference evidence="1" key="1">
    <citation type="submission" date="2009-09" db="EMBL/GenBank/DDBJ databases">
        <authorList>
            <person name="Weinstock G."/>
            <person name="Sodergren E."/>
            <person name="Clifton S."/>
            <person name="Fulton L."/>
            <person name="Fulton B."/>
            <person name="Courtney L."/>
            <person name="Fronick C."/>
            <person name="Harrison M."/>
            <person name="Strong C."/>
            <person name="Farmer C."/>
            <person name="Delahaunty K."/>
            <person name="Markovic C."/>
            <person name="Hall O."/>
            <person name="Minx P."/>
            <person name="Tomlinson C."/>
            <person name="Mitreva M."/>
            <person name="Nelson J."/>
            <person name="Hou S."/>
            <person name="Wollam A."/>
            <person name="Pepin K.H."/>
            <person name="Johnson M."/>
            <person name="Bhonagiri V."/>
            <person name="Nash W.E."/>
            <person name="Warren W."/>
            <person name="Chinwalla A."/>
            <person name="Mardis E.R."/>
            <person name="Wilson R.K."/>
        </authorList>
    </citation>
    <scope>NUCLEOTIDE SEQUENCE [LARGE SCALE GENOMIC DNA]</scope>
    <source>
        <strain evidence="1">ATCC 51259</strain>
    </source>
</reference>
<dbReference type="AlphaFoldDB" id="C9LJA9"/>
<evidence type="ECO:0000313" key="2">
    <source>
        <dbReference type="Proteomes" id="UP000003460"/>
    </source>
</evidence>
<sequence>MSSYFFKTNHLENSDCIDCPVLPVCGGACPLDRGIGQSVNKVACSFY</sequence>
<comment type="caution">
    <text evidence="1">The sequence shown here is derived from an EMBL/GenBank/DDBJ whole genome shotgun (WGS) entry which is preliminary data.</text>
</comment>
<dbReference type="HOGENOM" id="CLU_3171801_0_0_10"/>
<protein>
    <submittedName>
        <fullName evidence="1">Uncharacterized protein</fullName>
    </submittedName>
</protein>
<name>C9LJA9_9BACT</name>
<accession>C9LJA9</accession>
<organism evidence="1 2">
    <name type="scientific">Alloprevotella tannerae ATCC 51259</name>
    <dbReference type="NCBI Taxonomy" id="626522"/>
    <lineage>
        <taxon>Bacteria</taxon>
        <taxon>Pseudomonadati</taxon>
        <taxon>Bacteroidota</taxon>
        <taxon>Bacteroidia</taxon>
        <taxon>Bacteroidales</taxon>
        <taxon>Prevotellaceae</taxon>
        <taxon>Alloprevotella</taxon>
    </lineage>
</organism>
<dbReference type="InterPro" id="IPR023885">
    <property type="entry name" value="4Fe4S-binding_SPASM_dom"/>
</dbReference>
<dbReference type="eggNOG" id="COG0641">
    <property type="taxonomic scope" value="Bacteria"/>
</dbReference>
<gene>
    <name evidence="1" type="ORF">GCWU000325_02321</name>
</gene>
<dbReference type="EMBL" id="ACIJ02000027">
    <property type="protein sequence ID" value="EEX70737.1"/>
    <property type="molecule type" value="Genomic_DNA"/>
</dbReference>
<dbReference type="Proteomes" id="UP000003460">
    <property type="component" value="Unassembled WGS sequence"/>
</dbReference>
<proteinExistence type="predicted"/>
<dbReference type="NCBIfam" id="TIGR04085">
    <property type="entry name" value="rSAM_more_4Fe4S"/>
    <property type="match status" value="1"/>
</dbReference>
<evidence type="ECO:0000313" key="1">
    <source>
        <dbReference type="EMBL" id="EEX70737.1"/>
    </source>
</evidence>
<keyword evidence="2" id="KW-1185">Reference proteome</keyword>